<dbReference type="SUPFAM" id="SSF54373">
    <property type="entry name" value="FAD-linked reductases, C-terminal domain"/>
    <property type="match status" value="1"/>
</dbReference>
<evidence type="ECO:0000313" key="5">
    <source>
        <dbReference type="EMBL" id="CDR46310.1"/>
    </source>
</evidence>
<evidence type="ECO:0000256" key="3">
    <source>
        <dbReference type="ARBA" id="ARBA00023002"/>
    </source>
</evidence>
<gene>
    <name evidence="5" type="ORF">RHTO0S_12e02718g</name>
</gene>
<dbReference type="PANTHER" id="PTHR46720:SF3">
    <property type="entry name" value="FAD-BINDING DOMAIN-CONTAINING PROTEIN-RELATED"/>
    <property type="match status" value="1"/>
</dbReference>
<keyword evidence="2" id="KW-0274">FAD</keyword>
<organism evidence="5">
    <name type="scientific">Rhodotorula toruloides</name>
    <name type="common">Yeast</name>
    <name type="synonym">Rhodosporidium toruloides</name>
    <dbReference type="NCBI Taxonomy" id="5286"/>
    <lineage>
        <taxon>Eukaryota</taxon>
        <taxon>Fungi</taxon>
        <taxon>Dikarya</taxon>
        <taxon>Basidiomycota</taxon>
        <taxon>Pucciniomycotina</taxon>
        <taxon>Microbotryomycetes</taxon>
        <taxon>Sporidiobolales</taxon>
        <taxon>Sporidiobolaceae</taxon>
        <taxon>Rhodotorula</taxon>
    </lineage>
</organism>
<evidence type="ECO:0000256" key="1">
    <source>
        <dbReference type="ARBA" id="ARBA00022630"/>
    </source>
</evidence>
<dbReference type="GO" id="GO:0044550">
    <property type="term" value="P:secondary metabolite biosynthetic process"/>
    <property type="evidence" value="ECO:0007669"/>
    <property type="project" value="TreeGrafter"/>
</dbReference>
<dbReference type="PRINTS" id="PR00420">
    <property type="entry name" value="RNGMNOXGNASE"/>
</dbReference>
<feature type="domain" description="FAD-binding" evidence="4">
    <location>
        <begin position="10"/>
        <end position="386"/>
    </location>
</feature>
<dbReference type="GO" id="GO:0071949">
    <property type="term" value="F:FAD binding"/>
    <property type="evidence" value="ECO:0007669"/>
    <property type="project" value="InterPro"/>
</dbReference>
<dbReference type="OrthoDB" id="47494at2759"/>
<dbReference type="InterPro" id="IPR051104">
    <property type="entry name" value="FAD_monoxygenase"/>
</dbReference>
<keyword evidence="3" id="KW-0560">Oxidoreductase</keyword>
<sequence>MSEATLKPLRVAIIGGGIAGLCMALALQQRIEEGADIEYTVYEQSRKFGEIGAGVSIGPNSQRVMRAMGLGAVLDAVAAPPGKDKDLWFAYRVGDAGENQEKEFAHVRGTDAACGSVHRADFLDQLIKKLPPNVAKFQHRASRYTQHDSGVTIHFEDENLPSAEADVVVCSDGIKSLLRGHMYQKLGLDMESQKARYAEWIAWRGLVPREKYNEIFGEGAVENIMHVGTGRHILTFPVRGGSLINIVAFVRDEEHKKLGNHTSPWSEPRPKSEMMEDFARFNDRCKALLEAIDNPSIWGIFAIPQLTRVTDDRVVLIGDCGHATTPHCGAGAGQGIEDAYFLAHFLAHPSILRASSPSARTTALNRALSIYESDRHPRGAKVQQWSHNAGLLYEFLGPEGNDLGKMKETLEGRMGWIWEFDHEKELWRMMDKIGASA</sequence>
<protein>
    <submittedName>
        <fullName evidence="5">RHTO0S12e02718g1_1</fullName>
    </submittedName>
</protein>
<dbReference type="InterPro" id="IPR036188">
    <property type="entry name" value="FAD/NAD-bd_sf"/>
</dbReference>
<dbReference type="SUPFAM" id="SSF51905">
    <property type="entry name" value="FAD/NAD(P)-binding domain"/>
    <property type="match status" value="1"/>
</dbReference>
<dbReference type="PANTHER" id="PTHR46720">
    <property type="entry name" value="HYDROXYLASE, PUTATIVE (AFU_ORTHOLOGUE AFUA_3G01460)-RELATED"/>
    <property type="match status" value="1"/>
</dbReference>
<keyword evidence="1" id="KW-0285">Flavoprotein</keyword>
<evidence type="ECO:0000256" key="2">
    <source>
        <dbReference type="ARBA" id="ARBA00022827"/>
    </source>
</evidence>
<dbReference type="Gene3D" id="3.50.50.60">
    <property type="entry name" value="FAD/NAD(P)-binding domain"/>
    <property type="match status" value="1"/>
</dbReference>
<evidence type="ECO:0000259" key="4">
    <source>
        <dbReference type="Pfam" id="PF01494"/>
    </source>
</evidence>
<dbReference type="AlphaFoldDB" id="A0A061B8R3"/>
<dbReference type="EMBL" id="LK052947">
    <property type="protein sequence ID" value="CDR46310.1"/>
    <property type="molecule type" value="Genomic_DNA"/>
</dbReference>
<dbReference type="InterPro" id="IPR002938">
    <property type="entry name" value="FAD-bd"/>
</dbReference>
<dbReference type="Pfam" id="PF01494">
    <property type="entry name" value="FAD_binding_3"/>
    <property type="match status" value="1"/>
</dbReference>
<proteinExistence type="predicted"/>
<accession>A0A061B8R3</accession>
<dbReference type="GO" id="GO:0016491">
    <property type="term" value="F:oxidoreductase activity"/>
    <property type="evidence" value="ECO:0007669"/>
    <property type="project" value="UniProtKB-KW"/>
</dbReference>
<name>A0A061B8R3_RHOTO</name>
<reference evidence="5" key="1">
    <citation type="journal article" date="2014" name="Genome Announc.">
        <title>Draft genome sequence of Rhodosporidium toruloides CECT1137, an oleaginous yeast of biotechnological interest.</title>
        <authorList>
            <person name="Morin N."/>
            <person name="Calcas X."/>
            <person name="Devillers H."/>
            <person name="Durrens P."/>
            <person name="Sherman D.J."/>
            <person name="Nicaud J.-M."/>
            <person name="Neuveglise C."/>
        </authorList>
    </citation>
    <scope>NUCLEOTIDE SEQUENCE</scope>
    <source>
        <strain evidence="5">CECT1137</strain>
    </source>
</reference>